<evidence type="ECO:0000313" key="3">
    <source>
        <dbReference type="EMBL" id="RKW70087.1"/>
    </source>
</evidence>
<dbReference type="AlphaFoldDB" id="A0A496PHX5"/>
<feature type="region of interest" description="Disordered" evidence="1">
    <location>
        <begin position="1"/>
        <end position="24"/>
    </location>
</feature>
<feature type="compositionally biased region" description="Gly residues" evidence="1">
    <location>
        <begin position="281"/>
        <end position="293"/>
    </location>
</feature>
<keyword evidence="2" id="KW-1133">Transmembrane helix</keyword>
<reference evidence="3 4" key="1">
    <citation type="submission" date="2018-07" db="EMBL/GenBank/DDBJ databases">
        <title>Arthrobacter sp. nov., isolated from raw cow's milk with high bacterial count.</title>
        <authorList>
            <person name="Hahne J."/>
            <person name="Isele D."/>
            <person name="Lipski A."/>
        </authorList>
    </citation>
    <scope>NUCLEOTIDE SEQUENCE [LARGE SCALE GENOMIC DNA]</scope>
    <source>
        <strain evidence="3 4">JZ R-183</strain>
    </source>
</reference>
<comment type="caution">
    <text evidence="3">The sequence shown here is derived from an EMBL/GenBank/DDBJ whole genome shotgun (WGS) entry which is preliminary data.</text>
</comment>
<proteinExistence type="predicted"/>
<dbReference type="Proteomes" id="UP000273119">
    <property type="component" value="Unassembled WGS sequence"/>
</dbReference>
<evidence type="ECO:0000256" key="2">
    <source>
        <dbReference type="SAM" id="Phobius"/>
    </source>
</evidence>
<name>A0A496PHX5_9MICC</name>
<feature type="region of interest" description="Disordered" evidence="1">
    <location>
        <begin position="255"/>
        <end position="295"/>
    </location>
</feature>
<sequence>MSPAEPSAEAPESRKPAATPARPRPRAWQLWGGLAALCAAGAGVFGGVGAFQERGPALDSAVSIEVEPGLPDELTQQNVERILAVSPVMASEPLRIKVKGGEPSEDQQQREFTDADFYVFWQGRHASEPVKILASTRLGAAVRSAGSGAERPATLNRELGQGPAALTFALQESFTEAARREDHSVQSFTTAGGLGLAAVALAGIAVGARRRVPTSQPELTAVAQRARLSTEDDPDALRPALVGLLLRTAEVLARRDAEPRSGHDTAGFEGTAGSERTAGFEGTGAAAGGGTGENLGATAARARDLAELAQASPGGELPVPPSAVDSLARTVAALAQGSPADDSELLHPADRPLPRTAPLTAAAVALAASLDALEGSAAESTTDSAVKPSTRTQQLRATSAGARLSRGLGGVLWRVALCGGIAAAAAVWGTTPTFRAFLPPQPPSVAPLSVELSGPGAEELRTRMQPELAKARTAGRLHLRLVAVAPPAELTAARAKDPSSSLVSLSPSVRQRVVDAAIAELGRDAAPAWTASAIPPGLNQAPDPQTERTVTVVHTRLANGDSVLLGTRSSTPSAGTNITWDRLLPTSPELELVSAKDAPAELVKAMDRAAYAGWQELRVPSTVRLPAATAIASVAGGLGTAAILSWAWALRPRRNGPKGYRS</sequence>
<evidence type="ECO:0000256" key="1">
    <source>
        <dbReference type="SAM" id="MobiDB-lite"/>
    </source>
</evidence>
<evidence type="ECO:0000313" key="4">
    <source>
        <dbReference type="Proteomes" id="UP000273119"/>
    </source>
</evidence>
<keyword evidence="2" id="KW-0472">Membrane</keyword>
<feature type="transmembrane region" description="Helical" evidence="2">
    <location>
        <begin position="627"/>
        <end position="650"/>
    </location>
</feature>
<feature type="compositionally biased region" description="Polar residues" evidence="1">
    <location>
        <begin position="378"/>
        <end position="397"/>
    </location>
</feature>
<gene>
    <name evidence="3" type="ORF">DWQ67_08980</name>
</gene>
<feature type="region of interest" description="Disordered" evidence="1">
    <location>
        <begin position="376"/>
        <end position="398"/>
    </location>
</feature>
<keyword evidence="4" id="KW-1185">Reference proteome</keyword>
<protein>
    <submittedName>
        <fullName evidence="3">Uncharacterized protein</fullName>
    </submittedName>
</protein>
<dbReference type="EMBL" id="QQXL01000005">
    <property type="protein sequence ID" value="RKW70087.1"/>
    <property type="molecule type" value="Genomic_DNA"/>
</dbReference>
<dbReference type="RefSeq" id="WP_121485275.1">
    <property type="nucleotide sequence ID" value="NZ_QQXL01000005.1"/>
</dbReference>
<keyword evidence="2" id="KW-0812">Transmembrane</keyword>
<organism evidence="3 4">
    <name type="scientific">Galactobacter caseinivorans</name>
    <dbReference type="NCBI Taxonomy" id="2676123"/>
    <lineage>
        <taxon>Bacteria</taxon>
        <taxon>Bacillati</taxon>
        <taxon>Actinomycetota</taxon>
        <taxon>Actinomycetes</taxon>
        <taxon>Micrococcales</taxon>
        <taxon>Micrococcaceae</taxon>
        <taxon>Galactobacter</taxon>
    </lineage>
</organism>
<accession>A0A496PHX5</accession>